<feature type="chain" id="PRO_5045809327" description="Secreted protein" evidence="1">
    <location>
        <begin position="28"/>
        <end position="149"/>
    </location>
</feature>
<name>A0ABV7RND8_9GAMM</name>
<protein>
    <recommendedName>
        <fullName evidence="4">Secreted protein</fullName>
    </recommendedName>
</protein>
<keyword evidence="3" id="KW-1185">Reference proteome</keyword>
<sequence length="149" mass="15922">MLSRFKFGLFALLVGAAMFAAPLAAFACCPSDGNGDHAAKAGLGQSHPVAPDLSPDSTWSVYEFERDGVRYVQINDSTGAVRVAVGRIADTFWVMPIGTDADRVSVPGSPKAIPSYSNARLVYSTKALEVWLHQTSSSDWWTVGPASTR</sequence>
<dbReference type="Proteomes" id="UP001595740">
    <property type="component" value="Unassembled WGS sequence"/>
</dbReference>
<dbReference type="EMBL" id="JBHRXK010000001">
    <property type="protein sequence ID" value="MFC3549440.1"/>
    <property type="molecule type" value="Genomic_DNA"/>
</dbReference>
<evidence type="ECO:0000256" key="1">
    <source>
        <dbReference type="SAM" id="SignalP"/>
    </source>
</evidence>
<organism evidence="2 3">
    <name type="scientific">Lysobacter cavernae</name>
    <dbReference type="NCBI Taxonomy" id="1685901"/>
    <lineage>
        <taxon>Bacteria</taxon>
        <taxon>Pseudomonadati</taxon>
        <taxon>Pseudomonadota</taxon>
        <taxon>Gammaproteobacteria</taxon>
        <taxon>Lysobacterales</taxon>
        <taxon>Lysobacteraceae</taxon>
        <taxon>Lysobacter</taxon>
    </lineage>
</organism>
<dbReference type="PROSITE" id="PS51257">
    <property type="entry name" value="PROKAR_LIPOPROTEIN"/>
    <property type="match status" value="1"/>
</dbReference>
<feature type="signal peptide" evidence="1">
    <location>
        <begin position="1"/>
        <end position="27"/>
    </location>
</feature>
<accession>A0ABV7RND8</accession>
<reference evidence="3" key="1">
    <citation type="journal article" date="2019" name="Int. J. Syst. Evol. Microbiol.">
        <title>The Global Catalogue of Microorganisms (GCM) 10K type strain sequencing project: providing services to taxonomists for standard genome sequencing and annotation.</title>
        <authorList>
            <consortium name="The Broad Institute Genomics Platform"/>
            <consortium name="The Broad Institute Genome Sequencing Center for Infectious Disease"/>
            <person name="Wu L."/>
            <person name="Ma J."/>
        </authorList>
    </citation>
    <scope>NUCLEOTIDE SEQUENCE [LARGE SCALE GENOMIC DNA]</scope>
    <source>
        <strain evidence="3">KCTC 42875</strain>
    </source>
</reference>
<keyword evidence="1" id="KW-0732">Signal</keyword>
<evidence type="ECO:0008006" key="4">
    <source>
        <dbReference type="Google" id="ProtNLM"/>
    </source>
</evidence>
<evidence type="ECO:0000313" key="3">
    <source>
        <dbReference type="Proteomes" id="UP001595740"/>
    </source>
</evidence>
<gene>
    <name evidence="2" type="ORF">ACFOLC_00250</name>
</gene>
<comment type="caution">
    <text evidence="2">The sequence shown here is derived from an EMBL/GenBank/DDBJ whole genome shotgun (WGS) entry which is preliminary data.</text>
</comment>
<evidence type="ECO:0000313" key="2">
    <source>
        <dbReference type="EMBL" id="MFC3549440.1"/>
    </source>
</evidence>
<dbReference type="RefSeq" id="WP_386756672.1">
    <property type="nucleotide sequence ID" value="NZ_JBHRXK010000001.1"/>
</dbReference>
<proteinExistence type="predicted"/>